<accession>A0A081EVY1</accession>
<keyword evidence="2" id="KW-1185">Reference proteome</keyword>
<organism evidence="1 2">
    <name type="scientific">Halorubrum saccharovorum</name>
    <dbReference type="NCBI Taxonomy" id="2248"/>
    <lineage>
        <taxon>Archaea</taxon>
        <taxon>Methanobacteriati</taxon>
        <taxon>Methanobacteriota</taxon>
        <taxon>Stenosarchaea group</taxon>
        <taxon>Halobacteria</taxon>
        <taxon>Halobacteriales</taxon>
        <taxon>Haloferacaceae</taxon>
        <taxon>Halorubrum</taxon>
    </lineage>
</organism>
<evidence type="ECO:0000313" key="2">
    <source>
        <dbReference type="Proteomes" id="UP000053331"/>
    </source>
</evidence>
<name>A0A081EVY1_9EURY</name>
<proteinExistence type="predicted"/>
<reference evidence="1 2" key="1">
    <citation type="journal article" date="2015" name="Genome Announc.">
        <title>Draft genome sequence of a Halorubrum H3 strain isolated from the burlinskoye salt lake (Altai Krai, Russia).</title>
        <authorList>
            <person name="Rozanov A.S."/>
            <person name="Bryanskaya A.V."/>
            <person name="Malup T.K."/>
            <person name="Kotenko A.V."/>
            <person name="Peltek S.E."/>
        </authorList>
    </citation>
    <scope>NUCLEOTIDE SEQUENCE [LARGE SCALE GENOMIC DNA]</scope>
    <source>
        <strain evidence="1 2">H3</strain>
    </source>
</reference>
<protein>
    <submittedName>
        <fullName evidence="1">Uncharacterized protein</fullName>
    </submittedName>
</protein>
<comment type="caution">
    <text evidence="1">The sequence shown here is derived from an EMBL/GenBank/DDBJ whole genome shotgun (WGS) entry which is preliminary data.</text>
</comment>
<gene>
    <name evidence="1" type="ORF">FK85_00450</name>
</gene>
<dbReference type="AlphaFoldDB" id="A0A081EVY1"/>
<evidence type="ECO:0000313" key="1">
    <source>
        <dbReference type="EMBL" id="KDS91569.1"/>
    </source>
</evidence>
<dbReference type="Proteomes" id="UP000053331">
    <property type="component" value="Unassembled WGS sequence"/>
</dbReference>
<dbReference type="EMBL" id="JNFH02000001">
    <property type="protein sequence ID" value="KDS91569.1"/>
    <property type="molecule type" value="Genomic_DNA"/>
</dbReference>
<sequence length="81" mass="8921">MISILSFSTKILSLNFLGSGFERARNDLIPMPSADSTKQFEVFVIEVGLNILNWVPISDELFVVLKRVVATSGEDHDSGHA</sequence>